<accession>A0A5J4PV15</accession>
<name>A0A5J4PV15_9ZZZZ</name>
<sequence length="63" mass="6984">MEHNRSTFSILFYINTGKKKKSGKCPIMGRISVDGESKAFSTGMDIQPNEWNAQEGFAIGKSN</sequence>
<dbReference type="InterPro" id="IPR035386">
    <property type="entry name" value="Arm-DNA-bind_5"/>
</dbReference>
<gene>
    <name evidence="2" type="ORF">EZS27_035885</name>
</gene>
<dbReference type="AlphaFoldDB" id="A0A5J4PV15"/>
<feature type="domain" description="Arm DNA-binding" evidence="1">
    <location>
        <begin position="12"/>
        <end position="55"/>
    </location>
</feature>
<evidence type="ECO:0000313" key="2">
    <source>
        <dbReference type="EMBL" id="KAA6313325.1"/>
    </source>
</evidence>
<dbReference type="EMBL" id="SNRY01006109">
    <property type="protein sequence ID" value="KAA6313325.1"/>
    <property type="molecule type" value="Genomic_DNA"/>
</dbReference>
<organism evidence="2">
    <name type="scientific">termite gut metagenome</name>
    <dbReference type="NCBI Taxonomy" id="433724"/>
    <lineage>
        <taxon>unclassified sequences</taxon>
        <taxon>metagenomes</taxon>
        <taxon>organismal metagenomes</taxon>
    </lineage>
</organism>
<reference evidence="2" key="1">
    <citation type="submission" date="2019-03" db="EMBL/GenBank/DDBJ databases">
        <title>Single cell metagenomics reveals metabolic interactions within the superorganism composed of flagellate Streblomastix strix and complex community of Bacteroidetes bacteria on its surface.</title>
        <authorList>
            <person name="Treitli S.C."/>
            <person name="Kolisko M."/>
            <person name="Husnik F."/>
            <person name="Keeling P."/>
            <person name="Hampl V."/>
        </authorList>
    </citation>
    <scope>NUCLEOTIDE SEQUENCE</scope>
    <source>
        <strain evidence="2">STM</strain>
    </source>
</reference>
<proteinExistence type="predicted"/>
<evidence type="ECO:0000259" key="1">
    <source>
        <dbReference type="Pfam" id="PF17293"/>
    </source>
</evidence>
<dbReference type="Pfam" id="PF17293">
    <property type="entry name" value="Arm-DNA-bind_5"/>
    <property type="match status" value="1"/>
</dbReference>
<protein>
    <submittedName>
        <fullName evidence="2">Tyrosine recombinase XerC</fullName>
    </submittedName>
</protein>
<comment type="caution">
    <text evidence="2">The sequence shown here is derived from an EMBL/GenBank/DDBJ whole genome shotgun (WGS) entry which is preliminary data.</text>
</comment>